<proteinExistence type="predicted"/>
<sequence>GISETEERSTREEEEHHDLTLLLDQGDRDLWFSHLSKEGFPDRVYLLAAAIFQNQHLEKPAAHRFINYGKDRGLPLPEFRDEDMQRAAYELAFSTLKYQELLEEVLIDSRFSDQMGLVAVMLFDFQDRKFPKRKRQRKGEIIEAVREVENVLLRFKTKLAAALARCRLRHNHSCIECFLPETVRKKQEMALKLPLYAWVNTLKSRYVNTHTHTRTHTHTHLYLNMGMHLKHTHTKLYRVLLLSFLFCAFPPIFHAFSYFLLNICGLYKTALMCLQDKSCCLGPNAACSLLPEEGDVLMVGCFSGLTVFHVASLISQKHKADSKNQPVVYVCVNDCTEAQREKLRHTVSIMGCKNVKLMQEDFQSLDRGDKRLQKVRVILLIPRCSVSAVSNPVEFILQENGDTDLLQDLSRGPIAQSKLESLVAQQKKDIDHALNRERTSTFLMYTYTPSL</sequence>
<reference evidence="2" key="1">
    <citation type="submission" date="2014-08" db="EMBL/GenBank/DDBJ databases">
        <authorList>
            <person name="Senf B."/>
            <person name="Petzold A."/>
            <person name="Downie B.R."/>
            <person name="Koch P."/>
            <person name="Platzer M."/>
        </authorList>
    </citation>
    <scope>NUCLEOTIDE SEQUENCE [LARGE SCALE GENOMIC DNA]</scope>
    <source>
        <strain evidence="2">GRZ</strain>
    </source>
</reference>
<accession>A0A8C6K654</accession>
<dbReference type="Proteomes" id="UP000694548">
    <property type="component" value="Chromosome sgr01"/>
</dbReference>
<dbReference type="Ensembl" id="ENSNFUT00015000339.1">
    <property type="protein sequence ID" value="ENSNFUP00015000284.1"/>
    <property type="gene ID" value="ENSNFUG00015000231.1"/>
</dbReference>
<evidence type="ECO:0008006" key="4">
    <source>
        <dbReference type="Google" id="ProtNLM"/>
    </source>
</evidence>
<keyword evidence="1" id="KW-0472">Membrane</keyword>
<dbReference type="InterPro" id="IPR042620">
    <property type="entry name" value="NSUN7"/>
</dbReference>
<dbReference type="AlphaFoldDB" id="A0A8C6K654"/>
<reference evidence="2" key="3">
    <citation type="submission" date="2025-09" db="UniProtKB">
        <authorList>
            <consortium name="Ensembl"/>
        </authorList>
    </citation>
    <scope>IDENTIFICATION</scope>
</reference>
<name>A0A8C6K654_NOTFU</name>
<evidence type="ECO:0000313" key="2">
    <source>
        <dbReference type="Ensembl" id="ENSNFUP00015000284.1"/>
    </source>
</evidence>
<keyword evidence="1" id="KW-1133">Transmembrane helix</keyword>
<dbReference type="PANTHER" id="PTHR14663:SF2">
    <property type="entry name" value="METHYLTRANSFERASE NSUN7-RELATED"/>
    <property type="match status" value="1"/>
</dbReference>
<protein>
    <recommendedName>
        <fullName evidence="4">NOP2/Sun domain family, member 7</fullName>
    </recommendedName>
</protein>
<feature type="transmembrane region" description="Helical" evidence="1">
    <location>
        <begin position="239"/>
        <end position="261"/>
    </location>
</feature>
<dbReference type="Gene3D" id="3.40.50.150">
    <property type="entry name" value="Vaccinia Virus protein VP39"/>
    <property type="match status" value="1"/>
</dbReference>
<reference evidence="2" key="2">
    <citation type="submission" date="2025-08" db="UniProtKB">
        <authorList>
            <consortium name="Ensembl"/>
        </authorList>
    </citation>
    <scope>IDENTIFICATION</scope>
</reference>
<dbReference type="SMR" id="A0A8C6K654"/>
<evidence type="ECO:0000256" key="1">
    <source>
        <dbReference type="SAM" id="Phobius"/>
    </source>
</evidence>
<evidence type="ECO:0000313" key="3">
    <source>
        <dbReference type="Proteomes" id="UP000694548"/>
    </source>
</evidence>
<keyword evidence="3" id="KW-1185">Reference proteome</keyword>
<organism evidence="2 3">
    <name type="scientific">Nothobranchius furzeri</name>
    <name type="common">Turquoise killifish</name>
    <dbReference type="NCBI Taxonomy" id="105023"/>
    <lineage>
        <taxon>Eukaryota</taxon>
        <taxon>Metazoa</taxon>
        <taxon>Chordata</taxon>
        <taxon>Craniata</taxon>
        <taxon>Vertebrata</taxon>
        <taxon>Euteleostomi</taxon>
        <taxon>Actinopterygii</taxon>
        <taxon>Neopterygii</taxon>
        <taxon>Teleostei</taxon>
        <taxon>Neoteleostei</taxon>
        <taxon>Acanthomorphata</taxon>
        <taxon>Ovalentaria</taxon>
        <taxon>Atherinomorphae</taxon>
        <taxon>Cyprinodontiformes</taxon>
        <taxon>Nothobranchiidae</taxon>
        <taxon>Nothobranchius</taxon>
    </lineage>
</organism>
<dbReference type="PANTHER" id="PTHR14663">
    <property type="entry name" value="METHYLTRANSFERASE NSUN7-RELATED"/>
    <property type="match status" value="1"/>
</dbReference>
<dbReference type="InterPro" id="IPR029063">
    <property type="entry name" value="SAM-dependent_MTases_sf"/>
</dbReference>
<feature type="transmembrane region" description="Helical" evidence="1">
    <location>
        <begin position="296"/>
        <end position="314"/>
    </location>
</feature>
<keyword evidence="1" id="KW-0812">Transmembrane</keyword>
<dbReference type="GeneTree" id="ENSGT00940000157352"/>
<dbReference type="SUPFAM" id="SSF53335">
    <property type="entry name" value="S-adenosyl-L-methionine-dependent methyltransferases"/>
    <property type="match status" value="1"/>
</dbReference>